<accession>A7HS14</accession>
<evidence type="ECO:0000256" key="2">
    <source>
        <dbReference type="ARBA" id="ARBA00022801"/>
    </source>
</evidence>
<protein>
    <submittedName>
        <fullName evidence="4">Thioesterase superfamily protein</fullName>
    </submittedName>
</protein>
<dbReference type="EMBL" id="CP000774">
    <property type="protein sequence ID" value="ABS62697.1"/>
    <property type="molecule type" value="Genomic_DNA"/>
</dbReference>
<dbReference type="GO" id="GO:0047617">
    <property type="term" value="F:fatty acyl-CoA hydrolase activity"/>
    <property type="evidence" value="ECO:0007669"/>
    <property type="project" value="InterPro"/>
</dbReference>
<dbReference type="STRING" id="402881.Plav_1075"/>
<dbReference type="Gene3D" id="3.10.129.10">
    <property type="entry name" value="Hotdog Thioesterase"/>
    <property type="match status" value="1"/>
</dbReference>
<dbReference type="InterPro" id="IPR006683">
    <property type="entry name" value="Thioestr_dom"/>
</dbReference>
<evidence type="ECO:0000259" key="3">
    <source>
        <dbReference type="Pfam" id="PF03061"/>
    </source>
</evidence>
<evidence type="ECO:0000313" key="5">
    <source>
        <dbReference type="Proteomes" id="UP000006377"/>
    </source>
</evidence>
<dbReference type="KEGG" id="pla:Plav_1075"/>
<evidence type="ECO:0000313" key="4">
    <source>
        <dbReference type="EMBL" id="ABS62697.1"/>
    </source>
</evidence>
<dbReference type="Pfam" id="PF03061">
    <property type="entry name" value="4HBT"/>
    <property type="match status" value="1"/>
</dbReference>
<dbReference type="InterPro" id="IPR029069">
    <property type="entry name" value="HotDog_dom_sf"/>
</dbReference>
<dbReference type="HOGENOM" id="CLU_089876_8_3_5"/>
<name>A7HS14_PARL1</name>
<proteinExistence type="inferred from homology"/>
<evidence type="ECO:0000256" key="1">
    <source>
        <dbReference type="ARBA" id="ARBA00008324"/>
    </source>
</evidence>
<dbReference type="eggNOG" id="COG2050">
    <property type="taxonomic scope" value="Bacteria"/>
</dbReference>
<dbReference type="CDD" id="cd03443">
    <property type="entry name" value="PaaI_thioesterase"/>
    <property type="match status" value="1"/>
</dbReference>
<keyword evidence="5" id="KW-1185">Reference proteome</keyword>
<dbReference type="AlphaFoldDB" id="A7HS14"/>
<reference evidence="4 5" key="1">
    <citation type="journal article" date="2011" name="Stand. Genomic Sci.">
        <title>Complete genome sequence of Parvibaculum lavamentivorans type strain (DS-1(T)).</title>
        <authorList>
            <person name="Schleheck D."/>
            <person name="Weiss M."/>
            <person name="Pitluck S."/>
            <person name="Bruce D."/>
            <person name="Land M.L."/>
            <person name="Han S."/>
            <person name="Saunders E."/>
            <person name="Tapia R."/>
            <person name="Detter C."/>
            <person name="Brettin T."/>
            <person name="Han J."/>
            <person name="Woyke T."/>
            <person name="Goodwin L."/>
            <person name="Pennacchio L."/>
            <person name="Nolan M."/>
            <person name="Cook A.M."/>
            <person name="Kjelleberg S."/>
            <person name="Thomas T."/>
        </authorList>
    </citation>
    <scope>NUCLEOTIDE SEQUENCE [LARGE SCALE GENOMIC DNA]</scope>
    <source>
        <strain evidence="5">DS-1 / DSM 13023 / NCIMB 13966</strain>
    </source>
</reference>
<dbReference type="OrthoDB" id="5741080at2"/>
<sequence>MNTSLSSRLAGYETWNGHDPFEDHAGPFFFRRHEDGSITCAFEATPTHCNGGGFLHGGMLMTFADYSLFAIGKDVLDGPCVTVSLTGEFTAAAGAGEFVESRGEVVRNTGSMVFLRGQVFTGHGADERILLNFSGIVKRVKKRPLEK</sequence>
<feature type="domain" description="Thioesterase" evidence="3">
    <location>
        <begin position="52"/>
        <end position="124"/>
    </location>
</feature>
<dbReference type="PANTHER" id="PTHR21660:SF1">
    <property type="entry name" value="ACYL-COENZYME A THIOESTERASE 13"/>
    <property type="match status" value="1"/>
</dbReference>
<organism evidence="4 5">
    <name type="scientific">Parvibaculum lavamentivorans (strain DS-1 / DSM 13023 / NCIMB 13966)</name>
    <dbReference type="NCBI Taxonomy" id="402881"/>
    <lineage>
        <taxon>Bacteria</taxon>
        <taxon>Pseudomonadati</taxon>
        <taxon>Pseudomonadota</taxon>
        <taxon>Alphaproteobacteria</taxon>
        <taxon>Hyphomicrobiales</taxon>
        <taxon>Parvibaculaceae</taxon>
        <taxon>Parvibaculum</taxon>
    </lineage>
</organism>
<dbReference type="Proteomes" id="UP000006377">
    <property type="component" value="Chromosome"/>
</dbReference>
<keyword evidence="2" id="KW-0378">Hydrolase</keyword>
<gene>
    <name evidence="4" type="ordered locus">Plav_1075</name>
</gene>
<dbReference type="PANTHER" id="PTHR21660">
    <property type="entry name" value="THIOESTERASE SUPERFAMILY MEMBER-RELATED"/>
    <property type="match status" value="1"/>
</dbReference>
<comment type="similarity">
    <text evidence="1">Belongs to the thioesterase PaaI family.</text>
</comment>
<dbReference type="InterPro" id="IPR039298">
    <property type="entry name" value="ACOT13"/>
</dbReference>
<dbReference type="SUPFAM" id="SSF54637">
    <property type="entry name" value="Thioesterase/thiol ester dehydrase-isomerase"/>
    <property type="match status" value="1"/>
</dbReference>